<dbReference type="GO" id="GO:0047040">
    <property type="term" value="F:pteridine reductase activity"/>
    <property type="evidence" value="ECO:0007669"/>
    <property type="project" value="UniProtKB-EC"/>
</dbReference>
<dbReference type="EC" id="1.5.1.33" evidence="3"/>
<comment type="caution">
    <text evidence="3">The sequence shown here is derived from an EMBL/GenBank/DDBJ whole genome shotgun (WGS) entry which is preliminary data.</text>
</comment>
<dbReference type="STRING" id="493475.GARC_2696"/>
<keyword evidence="4" id="KW-1185">Reference proteome</keyword>
<dbReference type="SUPFAM" id="SSF51735">
    <property type="entry name" value="NAD(P)-binding Rossmann-fold domains"/>
    <property type="match status" value="1"/>
</dbReference>
<proteinExistence type="inferred from homology"/>
<dbReference type="PROSITE" id="PS00061">
    <property type="entry name" value="ADH_SHORT"/>
    <property type="match status" value="1"/>
</dbReference>
<dbReference type="PRINTS" id="PR00080">
    <property type="entry name" value="SDRFAMILY"/>
</dbReference>
<dbReference type="PRINTS" id="PR00081">
    <property type="entry name" value="GDHRDH"/>
</dbReference>
<dbReference type="PANTHER" id="PTHR43639:SF1">
    <property type="entry name" value="SHORT-CHAIN DEHYDROGENASE_REDUCTASE FAMILY PROTEIN"/>
    <property type="match status" value="1"/>
</dbReference>
<organism evidence="3 4">
    <name type="scientific">Paraglaciecola arctica BSs20135</name>
    <dbReference type="NCBI Taxonomy" id="493475"/>
    <lineage>
        <taxon>Bacteria</taxon>
        <taxon>Pseudomonadati</taxon>
        <taxon>Pseudomonadota</taxon>
        <taxon>Gammaproteobacteria</taxon>
        <taxon>Alteromonadales</taxon>
        <taxon>Alteromonadaceae</taxon>
        <taxon>Paraglaciecola</taxon>
    </lineage>
</organism>
<dbReference type="PANTHER" id="PTHR43639">
    <property type="entry name" value="OXIDOREDUCTASE, SHORT-CHAIN DEHYDROGENASE/REDUCTASE FAMILY (AFU_ORTHOLOGUE AFUA_5G02870)"/>
    <property type="match status" value="1"/>
</dbReference>
<keyword evidence="2 3" id="KW-0560">Oxidoreductase</keyword>
<dbReference type="FunFam" id="3.40.50.720:FF:000084">
    <property type="entry name" value="Short-chain dehydrogenase reductase"/>
    <property type="match status" value="1"/>
</dbReference>
<dbReference type="Gene3D" id="3.40.50.720">
    <property type="entry name" value="NAD(P)-binding Rossmann-like Domain"/>
    <property type="match status" value="1"/>
</dbReference>
<comment type="similarity">
    <text evidence="1">Belongs to the short-chain dehydrogenases/reductases (SDR) family.</text>
</comment>
<dbReference type="NCBIfam" id="NF006598">
    <property type="entry name" value="PRK09135.1"/>
    <property type="match status" value="1"/>
</dbReference>
<dbReference type="InterPro" id="IPR036291">
    <property type="entry name" value="NAD(P)-bd_dom_sf"/>
</dbReference>
<reference evidence="3 4" key="1">
    <citation type="journal article" date="2017" name="Antonie Van Leeuwenhoek">
        <title>Rhizobium rhizosphaerae sp. nov., a novel species isolated from rice rhizosphere.</title>
        <authorList>
            <person name="Zhao J.J."/>
            <person name="Zhang J."/>
            <person name="Zhang R.J."/>
            <person name="Zhang C.W."/>
            <person name="Yin H.Q."/>
            <person name="Zhang X.X."/>
        </authorList>
    </citation>
    <scope>NUCLEOTIDE SEQUENCE [LARGE SCALE GENOMIC DNA]</scope>
    <source>
        <strain evidence="3 4">BSs20135</strain>
    </source>
</reference>
<evidence type="ECO:0000313" key="4">
    <source>
        <dbReference type="Proteomes" id="UP000006327"/>
    </source>
</evidence>
<protein>
    <submittedName>
        <fullName evidence="3">Pteridine reductase</fullName>
        <ecNumber evidence="3">1.5.1.33</ecNumber>
    </submittedName>
</protein>
<dbReference type="eggNOG" id="COG1028">
    <property type="taxonomic scope" value="Bacteria"/>
</dbReference>
<dbReference type="EMBL" id="BAEO01000035">
    <property type="protein sequence ID" value="GAC19661.1"/>
    <property type="molecule type" value="Genomic_DNA"/>
</dbReference>
<gene>
    <name evidence="3" type="ORF">GARC_2696</name>
</gene>
<evidence type="ECO:0000313" key="3">
    <source>
        <dbReference type="EMBL" id="GAC19661.1"/>
    </source>
</evidence>
<dbReference type="AlphaFoldDB" id="K6Y6R6"/>
<sequence length="269" mass="29250">MKRAFRGGLGIPLDFDFLSMSKMENKVTLITGGAKRIGAHTAKYLHSFGSNIVVHCNESRLEAETLCSDLNKIRAKSAMLVQGDLSDLSSIERIGQQAIDSFGRLDVLINNASSFYATPMGTITNKDWQSLVGSNMQGPLFLSQYCTQALTQNTGVIINMVDIHAARPLKDHTLYCMAKSALVTMTQSLALELAPDIRVNGVAPGAILWPEAQMNEEDKQQILNQVPAQRLGTMQDIAHAIKFLIEASYVSGQIIAVDGGRSISSYTKG</sequence>
<evidence type="ECO:0000256" key="1">
    <source>
        <dbReference type="ARBA" id="ARBA00006484"/>
    </source>
</evidence>
<dbReference type="InterPro" id="IPR002347">
    <property type="entry name" value="SDR_fam"/>
</dbReference>
<dbReference type="Proteomes" id="UP000006327">
    <property type="component" value="Unassembled WGS sequence"/>
</dbReference>
<name>K6Y6R6_9ALTE</name>
<evidence type="ECO:0000256" key="2">
    <source>
        <dbReference type="ARBA" id="ARBA00023002"/>
    </source>
</evidence>
<dbReference type="Pfam" id="PF13561">
    <property type="entry name" value="adh_short_C2"/>
    <property type="match status" value="1"/>
</dbReference>
<dbReference type="InterPro" id="IPR020904">
    <property type="entry name" value="Sc_DH/Rdtase_CS"/>
</dbReference>
<accession>K6Y6R6</accession>